<proteinExistence type="predicted"/>
<dbReference type="EMBL" id="KN834280">
    <property type="protein sequence ID" value="KIK11191.1"/>
    <property type="molecule type" value="Genomic_DNA"/>
</dbReference>
<accession>A0A0C9Y1V3</accession>
<sequence>RKPSSSSPRDNSQIEVQVGTWLLLVNMVDTVQQHRCAHTGTNAAKLSFRRSWSHEELNTYITEIVFPLQMQYAMTATSRKGKGKQISLWKLINKEKQRYELAVTKGPPTGEDLFHYRGRNSNIILGM</sequence>
<gene>
    <name evidence="1" type="ORF">PISMIDRAFT_37688</name>
</gene>
<dbReference type="OrthoDB" id="2691803at2759"/>
<feature type="non-terminal residue" evidence="1">
    <location>
        <position position="127"/>
    </location>
</feature>
<protein>
    <submittedName>
        <fullName evidence="1">Uncharacterized protein</fullName>
    </submittedName>
</protein>
<dbReference type="AlphaFoldDB" id="A0A0C9Y1V3"/>
<feature type="non-terminal residue" evidence="1">
    <location>
        <position position="1"/>
    </location>
</feature>
<evidence type="ECO:0000313" key="2">
    <source>
        <dbReference type="Proteomes" id="UP000054018"/>
    </source>
</evidence>
<organism evidence="1 2">
    <name type="scientific">Pisolithus microcarpus 441</name>
    <dbReference type="NCBI Taxonomy" id="765257"/>
    <lineage>
        <taxon>Eukaryota</taxon>
        <taxon>Fungi</taxon>
        <taxon>Dikarya</taxon>
        <taxon>Basidiomycota</taxon>
        <taxon>Agaricomycotina</taxon>
        <taxon>Agaricomycetes</taxon>
        <taxon>Agaricomycetidae</taxon>
        <taxon>Boletales</taxon>
        <taxon>Sclerodermatineae</taxon>
        <taxon>Pisolithaceae</taxon>
        <taxon>Pisolithus</taxon>
    </lineage>
</organism>
<evidence type="ECO:0000313" key="1">
    <source>
        <dbReference type="EMBL" id="KIK11191.1"/>
    </source>
</evidence>
<name>A0A0C9Y1V3_9AGAM</name>
<dbReference type="Proteomes" id="UP000054018">
    <property type="component" value="Unassembled WGS sequence"/>
</dbReference>
<dbReference type="HOGENOM" id="CLU_120609_0_0_1"/>
<reference evidence="2" key="2">
    <citation type="submission" date="2015-01" db="EMBL/GenBank/DDBJ databases">
        <title>Evolutionary Origins and Diversification of the Mycorrhizal Mutualists.</title>
        <authorList>
            <consortium name="DOE Joint Genome Institute"/>
            <consortium name="Mycorrhizal Genomics Consortium"/>
            <person name="Kohler A."/>
            <person name="Kuo A."/>
            <person name="Nagy L.G."/>
            <person name="Floudas D."/>
            <person name="Copeland A."/>
            <person name="Barry K.W."/>
            <person name="Cichocki N."/>
            <person name="Veneault-Fourrey C."/>
            <person name="LaButti K."/>
            <person name="Lindquist E.A."/>
            <person name="Lipzen A."/>
            <person name="Lundell T."/>
            <person name="Morin E."/>
            <person name="Murat C."/>
            <person name="Riley R."/>
            <person name="Ohm R."/>
            <person name="Sun H."/>
            <person name="Tunlid A."/>
            <person name="Henrissat B."/>
            <person name="Grigoriev I.V."/>
            <person name="Hibbett D.S."/>
            <person name="Martin F."/>
        </authorList>
    </citation>
    <scope>NUCLEOTIDE SEQUENCE [LARGE SCALE GENOMIC DNA]</scope>
    <source>
        <strain evidence="2">441</strain>
    </source>
</reference>
<keyword evidence="2" id="KW-1185">Reference proteome</keyword>
<reference evidence="1 2" key="1">
    <citation type="submission" date="2014-04" db="EMBL/GenBank/DDBJ databases">
        <authorList>
            <consortium name="DOE Joint Genome Institute"/>
            <person name="Kuo A."/>
            <person name="Kohler A."/>
            <person name="Costa M.D."/>
            <person name="Nagy L.G."/>
            <person name="Floudas D."/>
            <person name="Copeland A."/>
            <person name="Barry K.W."/>
            <person name="Cichocki N."/>
            <person name="Veneault-Fourrey C."/>
            <person name="LaButti K."/>
            <person name="Lindquist E.A."/>
            <person name="Lipzen A."/>
            <person name="Lundell T."/>
            <person name="Morin E."/>
            <person name="Murat C."/>
            <person name="Sun H."/>
            <person name="Tunlid A."/>
            <person name="Henrissat B."/>
            <person name="Grigoriev I.V."/>
            <person name="Hibbett D.S."/>
            <person name="Martin F."/>
            <person name="Nordberg H.P."/>
            <person name="Cantor M.N."/>
            <person name="Hua S.X."/>
        </authorList>
    </citation>
    <scope>NUCLEOTIDE SEQUENCE [LARGE SCALE GENOMIC DNA]</scope>
    <source>
        <strain evidence="1 2">441</strain>
    </source>
</reference>